<comment type="caution">
    <text evidence="7">The sequence shown here is derived from an EMBL/GenBank/DDBJ whole genome shotgun (WGS) entry which is preliminary data.</text>
</comment>
<dbReference type="GO" id="GO:0008349">
    <property type="term" value="F:MAP kinase kinase kinase kinase activity"/>
    <property type="evidence" value="ECO:0007669"/>
    <property type="project" value="TreeGrafter"/>
</dbReference>
<evidence type="ECO:0000313" key="8">
    <source>
        <dbReference type="Proteomes" id="UP000822369"/>
    </source>
</evidence>
<dbReference type="InterPro" id="IPR050629">
    <property type="entry name" value="STE20/SPS1-PAK"/>
</dbReference>
<comment type="similarity">
    <text evidence="1">Belongs to the protein kinase superfamily. STE Ser/Thr protein kinase family. STE20 subfamily.</text>
</comment>
<organism evidence="7 8">
    <name type="scientific">Nothobranchius furzeri</name>
    <name type="common">Turquoise killifish</name>
    <dbReference type="NCBI Taxonomy" id="105023"/>
    <lineage>
        <taxon>Eukaryota</taxon>
        <taxon>Metazoa</taxon>
        <taxon>Chordata</taxon>
        <taxon>Craniata</taxon>
        <taxon>Vertebrata</taxon>
        <taxon>Euteleostomi</taxon>
        <taxon>Actinopterygii</taxon>
        <taxon>Neopterygii</taxon>
        <taxon>Teleostei</taxon>
        <taxon>Neoteleostei</taxon>
        <taxon>Acanthomorphata</taxon>
        <taxon>Ovalentaria</taxon>
        <taxon>Atherinomorphae</taxon>
        <taxon>Cyprinodontiformes</taxon>
        <taxon>Nothobranchiidae</taxon>
        <taxon>Nothobranchius</taxon>
    </lineage>
</organism>
<dbReference type="AlphaFoldDB" id="A0A9D2YFE3"/>
<dbReference type="InterPro" id="IPR000719">
    <property type="entry name" value="Prot_kinase_dom"/>
</dbReference>
<keyword evidence="2" id="KW-0723">Serine/threonine-protein kinase</keyword>
<dbReference type="PANTHER" id="PTHR48012">
    <property type="entry name" value="STERILE20-LIKE KINASE, ISOFORM B-RELATED"/>
    <property type="match status" value="1"/>
</dbReference>
<reference evidence="7" key="1">
    <citation type="submission" date="2020-03" db="EMBL/GenBank/DDBJ databases">
        <title>Intra-Species Differences in Population Size shape Life History and Genome Evolution.</title>
        <authorList>
            <person name="Willemsen D."/>
            <person name="Cui R."/>
            <person name="Valenzano D.R."/>
        </authorList>
    </citation>
    <scope>NUCLEOTIDE SEQUENCE</scope>
    <source>
        <strain evidence="7">GRZ</strain>
        <tissue evidence="7">Whole</tissue>
    </source>
</reference>
<feature type="domain" description="Protein kinase" evidence="6">
    <location>
        <begin position="1"/>
        <end position="110"/>
    </location>
</feature>
<keyword evidence="5" id="KW-0067">ATP-binding</keyword>
<gene>
    <name evidence="7" type="ORF">G4P62_020230</name>
</gene>
<evidence type="ECO:0000256" key="1">
    <source>
        <dbReference type="ARBA" id="ARBA00008874"/>
    </source>
</evidence>
<dbReference type="SUPFAM" id="SSF56112">
    <property type="entry name" value="Protein kinase-like (PK-like)"/>
    <property type="match status" value="1"/>
</dbReference>
<dbReference type="KEGG" id="nfu:107374610"/>
<keyword evidence="4 7" id="KW-0418">Kinase</keyword>
<evidence type="ECO:0000256" key="5">
    <source>
        <dbReference type="ARBA" id="ARBA00022840"/>
    </source>
</evidence>
<evidence type="ECO:0000256" key="4">
    <source>
        <dbReference type="ARBA" id="ARBA00022777"/>
    </source>
</evidence>
<dbReference type="PANTHER" id="PTHR48012:SF15">
    <property type="entry name" value="MITOGEN-ACTIVATED PROTEIN KINASE KINASE KINASE KINASE 1"/>
    <property type="match status" value="1"/>
</dbReference>
<dbReference type="PROSITE" id="PS50011">
    <property type="entry name" value="PROTEIN_KINASE_DOM"/>
    <property type="match status" value="1"/>
</dbReference>
<keyword evidence="4 7" id="KW-0808">Transferase</keyword>
<dbReference type="GO" id="GO:0005524">
    <property type="term" value="F:ATP binding"/>
    <property type="evidence" value="ECO:0007669"/>
    <property type="project" value="UniProtKB-KW"/>
</dbReference>
<name>A0A9D2YFE3_NOTFU</name>
<keyword evidence="3" id="KW-0547">Nucleotide-binding</keyword>
<dbReference type="Proteomes" id="UP000822369">
    <property type="component" value="Chromosome 7"/>
</dbReference>
<evidence type="ECO:0000256" key="3">
    <source>
        <dbReference type="ARBA" id="ARBA00022741"/>
    </source>
</evidence>
<evidence type="ECO:0000259" key="6">
    <source>
        <dbReference type="PROSITE" id="PS50011"/>
    </source>
</evidence>
<dbReference type="InterPro" id="IPR011009">
    <property type="entry name" value="Kinase-like_dom_sf"/>
</dbReference>
<dbReference type="EMBL" id="JAAVVJ010000007">
    <property type="protein sequence ID" value="KAF7219582.1"/>
    <property type="molecule type" value="Genomic_DNA"/>
</dbReference>
<dbReference type="Gene3D" id="1.10.510.10">
    <property type="entry name" value="Transferase(Phosphotransferase) domain 1"/>
    <property type="match status" value="1"/>
</dbReference>
<dbReference type="GO" id="GO:0005737">
    <property type="term" value="C:cytoplasm"/>
    <property type="evidence" value="ECO:0007669"/>
    <property type="project" value="TreeGrafter"/>
</dbReference>
<accession>A0A9D2YFE3</accession>
<protein>
    <submittedName>
        <fullName evidence="7">Mitogen-activated protein kinase kinase kinase kinase 5-like</fullName>
    </submittedName>
</protein>
<evidence type="ECO:0000313" key="7">
    <source>
        <dbReference type="EMBL" id="KAF7219582.1"/>
    </source>
</evidence>
<dbReference type="Pfam" id="PF00069">
    <property type="entry name" value="Pkinase"/>
    <property type="match status" value="1"/>
</dbReference>
<evidence type="ECO:0000256" key="2">
    <source>
        <dbReference type="ARBA" id="ARBA00022527"/>
    </source>
</evidence>
<sequence>MEFCGGGSLQDIYHVTGPLSEHQIAYICREMIQGLDYLHAQKKIHRDIKGANILLNDQGKVKLGRWTSAPSALHLSGDELTRVTRHQVAANTSTCLISAAELLHQDVVFT</sequence>
<proteinExistence type="inferred from homology"/>